<protein>
    <recommendedName>
        <fullName evidence="1">ASCH domain-containing protein</fullName>
    </recommendedName>
</protein>
<proteinExistence type="predicted"/>
<accession>A0AAC8YXL1</accession>
<dbReference type="InterPro" id="IPR007374">
    <property type="entry name" value="ASCH_domain"/>
</dbReference>
<evidence type="ECO:0000259" key="1">
    <source>
        <dbReference type="Pfam" id="PF04266"/>
    </source>
</evidence>
<dbReference type="AlphaFoldDB" id="A0AAC8YXL1"/>
<dbReference type="Gene3D" id="2.30.130.30">
    <property type="entry name" value="Hypothetical protein"/>
    <property type="match status" value="1"/>
</dbReference>
<dbReference type="KEGG" id="smaz:LH19_03555"/>
<organism evidence="2 3">
    <name type="scientific">Sphingopyxis macrogoltabida</name>
    <name type="common">Sphingomonas macrogoltabidus</name>
    <dbReference type="NCBI Taxonomy" id="33050"/>
    <lineage>
        <taxon>Bacteria</taxon>
        <taxon>Pseudomonadati</taxon>
        <taxon>Pseudomonadota</taxon>
        <taxon>Alphaproteobacteria</taxon>
        <taxon>Sphingomonadales</taxon>
        <taxon>Sphingomonadaceae</taxon>
        <taxon>Sphingopyxis</taxon>
    </lineage>
</organism>
<reference evidence="3" key="1">
    <citation type="submission" date="2015-11" db="EMBL/GenBank/DDBJ databases">
        <title>Complete genome sequence of a polyethylene-glycol degrader Sphingopyxis macrogoltabida 203N (NBRC 111659).</title>
        <authorList>
            <person name="Yoshiyuki O."/>
            <person name="Shouta N."/>
            <person name="Nagata Y."/>
            <person name="Numata M."/>
            <person name="Tsuchikane K."/>
            <person name="Hosoyama A."/>
            <person name="Yamazoe A."/>
            <person name="Tsuda M."/>
            <person name="Fujita N."/>
            <person name="Kawai F."/>
        </authorList>
    </citation>
    <scope>NUCLEOTIDE SEQUENCE [LARGE SCALE GENOMIC DNA]</scope>
    <source>
        <strain evidence="3">203N</strain>
    </source>
</reference>
<dbReference type="EMBL" id="CP013344">
    <property type="protein sequence ID" value="AMU88120.1"/>
    <property type="molecule type" value="Genomic_DNA"/>
</dbReference>
<keyword evidence="3" id="KW-1185">Reference proteome</keyword>
<name>A0AAC8YXL1_SPHMC</name>
<dbReference type="Pfam" id="PF04266">
    <property type="entry name" value="ASCH"/>
    <property type="match status" value="1"/>
</dbReference>
<evidence type="ECO:0000313" key="2">
    <source>
        <dbReference type="EMBL" id="AMU88120.1"/>
    </source>
</evidence>
<dbReference type="InterPro" id="IPR015947">
    <property type="entry name" value="PUA-like_sf"/>
</dbReference>
<reference evidence="2 3" key="2">
    <citation type="journal article" date="2016" name="Genome Announc.">
        <title>Complete Genome Sequence of Sphingopyxis macrogoltabida Strain 203N (NBRC 111659), a Polyethylene Glycol Degrader.</title>
        <authorList>
            <person name="Ohtsubo Y."/>
            <person name="Nonoyama S."/>
            <person name="Nagata Y."/>
            <person name="Numata M."/>
            <person name="Tsuchikane K."/>
            <person name="Hosoyama A."/>
            <person name="Yamazoe A."/>
            <person name="Tsuda M."/>
            <person name="Fujita N."/>
            <person name="Kawai F."/>
        </authorList>
    </citation>
    <scope>NUCLEOTIDE SEQUENCE [LARGE SCALE GENOMIC DNA]</scope>
    <source>
        <strain evidence="2 3">203N</strain>
    </source>
</reference>
<feature type="domain" description="ASCH" evidence="1">
    <location>
        <begin position="25"/>
        <end position="84"/>
    </location>
</feature>
<dbReference type="Proteomes" id="UP000076088">
    <property type="component" value="Chromosome"/>
</dbReference>
<gene>
    <name evidence="2" type="ORF">ATM17_03520</name>
</gene>
<sequence>MNGMASGETQRAVAARDAEKALLVSIHSHYARLILSGEKRVELRRRFDSEAAGSRMLIYATSPTAAVVGHVVIDNVECLSTDEIWRLYGKDAAISAEDFRSYFAGVEDGCAVLLSNPKTYKEPVPLQDLRSTHGLTAPQSYIFLRDAHRELIAHEQD</sequence>
<dbReference type="SUPFAM" id="SSF88697">
    <property type="entry name" value="PUA domain-like"/>
    <property type="match status" value="1"/>
</dbReference>
<evidence type="ECO:0000313" key="3">
    <source>
        <dbReference type="Proteomes" id="UP000076088"/>
    </source>
</evidence>